<dbReference type="RefSeq" id="WP_067665671.1">
    <property type="nucleotide sequence ID" value="NZ_FQXG01000003.1"/>
</dbReference>
<dbReference type="Proteomes" id="UP000184268">
    <property type="component" value="Unassembled WGS sequence"/>
</dbReference>
<evidence type="ECO:0000259" key="4">
    <source>
        <dbReference type="Pfam" id="PF00437"/>
    </source>
</evidence>
<dbReference type="Pfam" id="PF00437">
    <property type="entry name" value="T2SSE"/>
    <property type="match status" value="1"/>
</dbReference>
<evidence type="ECO:0000256" key="3">
    <source>
        <dbReference type="ARBA" id="ARBA00022840"/>
    </source>
</evidence>
<dbReference type="GO" id="GO:0005524">
    <property type="term" value="F:ATP binding"/>
    <property type="evidence" value="ECO:0007669"/>
    <property type="project" value="UniProtKB-KW"/>
</dbReference>
<keyword evidence="2" id="KW-0547">Nucleotide-binding</keyword>
<proteinExistence type="inferred from homology"/>
<comment type="similarity">
    <text evidence="1">Belongs to the GSP E family.</text>
</comment>
<dbReference type="SUPFAM" id="SSF52540">
    <property type="entry name" value="P-loop containing nucleoside triphosphate hydrolases"/>
    <property type="match status" value="1"/>
</dbReference>
<keyword evidence="3" id="KW-0067">ATP-binding</keyword>
<name>A0A1M5TJL7_9GAMM</name>
<dbReference type="Gene3D" id="3.40.50.300">
    <property type="entry name" value="P-loop containing nucleotide triphosphate hydrolases"/>
    <property type="match status" value="1"/>
</dbReference>
<dbReference type="GO" id="GO:0016887">
    <property type="term" value="F:ATP hydrolysis activity"/>
    <property type="evidence" value="ECO:0007669"/>
    <property type="project" value="TreeGrafter"/>
</dbReference>
<gene>
    <name evidence="5" type="ORF">SAMN02745129_2170</name>
</gene>
<dbReference type="InterPro" id="IPR027417">
    <property type="entry name" value="P-loop_NTPase"/>
</dbReference>
<dbReference type="GO" id="GO:0005886">
    <property type="term" value="C:plasma membrane"/>
    <property type="evidence" value="ECO:0007669"/>
    <property type="project" value="TreeGrafter"/>
</dbReference>
<dbReference type="EMBL" id="FQXG01000003">
    <property type="protein sequence ID" value="SHH50889.1"/>
    <property type="molecule type" value="Genomic_DNA"/>
</dbReference>
<evidence type="ECO:0000256" key="1">
    <source>
        <dbReference type="ARBA" id="ARBA00006611"/>
    </source>
</evidence>
<evidence type="ECO:0000313" key="5">
    <source>
        <dbReference type="EMBL" id="SHH50889.1"/>
    </source>
</evidence>
<protein>
    <submittedName>
        <fullName evidence="5">Type II/IV secretion system protein</fullName>
    </submittedName>
</protein>
<dbReference type="PANTHER" id="PTHR30258:SF3">
    <property type="entry name" value="SLL1921 PROTEIN"/>
    <property type="match status" value="1"/>
</dbReference>
<organism evidence="5 6">
    <name type="scientific">Ferrimonas marina</name>
    <dbReference type="NCBI Taxonomy" id="299255"/>
    <lineage>
        <taxon>Bacteria</taxon>
        <taxon>Pseudomonadati</taxon>
        <taxon>Pseudomonadota</taxon>
        <taxon>Gammaproteobacteria</taxon>
        <taxon>Alteromonadales</taxon>
        <taxon>Ferrimonadaceae</taxon>
        <taxon>Ferrimonas</taxon>
    </lineage>
</organism>
<dbReference type="STRING" id="299255.SAMN02745129_2170"/>
<feature type="domain" description="Bacterial type II secretion system protein E" evidence="4">
    <location>
        <begin position="59"/>
        <end position="261"/>
    </location>
</feature>
<dbReference type="OrthoDB" id="5442742at2"/>
<sequence length="327" mass="35458">MQDFLGQVGTLYLYENDLKRSYYYRKGASAVSAFDEAEIPVLSAGIEACREQKEDDFVVTMGESRFRGHRMPTSHGPLCILRIIGTSGQGLAEIGITGALKSILMHPRLNNGGLVVICGQPGEGKTTTATSMLVDRANLFGGQTITLEDPAEVDIDLETGPGRIVQRDLSGDRCFADAIRDSLRAYPAGTTTTMLIGEVRDPETALLALSSAADGRLIVLTMHAQCPIACIRRLLALASGAGNKDLARELLASGIRVLWHQSLKFKKDGTRELSVNALEDTSAVVGAIKLMAQSDSLEQLATEMRQQQHKRDVKAPLDYRKNALDRA</sequence>
<accession>A0A1M5TJL7</accession>
<evidence type="ECO:0000256" key="2">
    <source>
        <dbReference type="ARBA" id="ARBA00022741"/>
    </source>
</evidence>
<reference evidence="5 6" key="1">
    <citation type="submission" date="2016-11" db="EMBL/GenBank/DDBJ databases">
        <authorList>
            <person name="Jaros S."/>
            <person name="Januszkiewicz K."/>
            <person name="Wedrychowicz H."/>
        </authorList>
    </citation>
    <scope>NUCLEOTIDE SEQUENCE [LARGE SCALE GENOMIC DNA]</scope>
    <source>
        <strain evidence="5 6">DSM 16917</strain>
    </source>
</reference>
<dbReference type="AlphaFoldDB" id="A0A1M5TJL7"/>
<dbReference type="PANTHER" id="PTHR30258">
    <property type="entry name" value="TYPE II SECRETION SYSTEM PROTEIN GSPE-RELATED"/>
    <property type="match status" value="1"/>
</dbReference>
<keyword evidence="6" id="KW-1185">Reference proteome</keyword>
<dbReference type="InterPro" id="IPR001482">
    <property type="entry name" value="T2SS/T4SS_dom"/>
</dbReference>
<evidence type="ECO:0000313" key="6">
    <source>
        <dbReference type="Proteomes" id="UP000184268"/>
    </source>
</evidence>